<reference evidence="11" key="1">
    <citation type="journal article" date="2016" name="Nature">
        <title>The genome of the seagrass Zostera marina reveals angiosperm adaptation to the sea.</title>
        <authorList>
            <person name="Olsen J.L."/>
            <person name="Rouze P."/>
            <person name="Verhelst B."/>
            <person name="Lin Y.-C."/>
            <person name="Bayer T."/>
            <person name="Collen J."/>
            <person name="Dattolo E."/>
            <person name="De Paoli E."/>
            <person name="Dittami S."/>
            <person name="Maumus F."/>
            <person name="Michel G."/>
            <person name="Kersting A."/>
            <person name="Lauritano C."/>
            <person name="Lohaus R."/>
            <person name="Toepel M."/>
            <person name="Tonon T."/>
            <person name="Vanneste K."/>
            <person name="Amirebrahimi M."/>
            <person name="Brakel J."/>
            <person name="Bostroem C."/>
            <person name="Chovatia M."/>
            <person name="Grimwood J."/>
            <person name="Jenkins J.W."/>
            <person name="Jueterbock A."/>
            <person name="Mraz A."/>
            <person name="Stam W.T."/>
            <person name="Tice H."/>
            <person name="Bornberg-Bauer E."/>
            <person name="Green P.J."/>
            <person name="Pearson G.A."/>
            <person name="Procaccini G."/>
            <person name="Duarte C.M."/>
            <person name="Schmutz J."/>
            <person name="Reusch T.B.H."/>
            <person name="Van de Peer Y."/>
        </authorList>
    </citation>
    <scope>NUCLEOTIDE SEQUENCE [LARGE SCALE GENOMIC DNA]</scope>
    <source>
        <strain evidence="11">cv. Finnish</strain>
    </source>
</reference>
<keyword evidence="6" id="KW-0539">Nucleus</keyword>
<sequence>MKIVPPESGIVGLHADNMTIGSILVNDEPTEFEFFERYQHTYDDKWDSISCHNSAADAACATYISSLDRESIPNLLISCCKATKLSIADVGCQLNCESTLQKSPEVPKNVPDGNHEHTAEQNIKVVHINYCIVSSGIGIHFGENLLCTNNQIGRAHCWFPCMDSSSQRCCYDLEFTVGIDFVAVSNGNLLYQILSDSNPPCKTYVYKLSVPVSAGWISLAVAPFEVFPDPNNCLLSHMCMQNNMSMLKNTVGFFRSTFSYYEDYLGTPFPFGSYNQVFVPPEISASSVDVCASMCICSSELLFDERVVNETINTMIKLSYALARQWFGCYILAESTMDEWLLDGLAGFLTDMFIKHSLGNNEARFRRYKANHAVSQHDLTGATALSSPAASKDLYGTQSIGLYEKIRSWKAVTVLQMLEKQMGPESFRKILQDIVHRAKDKTSLRTLSTREFRHLANKVGNLERSFLKDFFPRWVGSCGCPVLRLGLSYIKRKNMIELAVMRTSTATSSSVSVNPELEEREADFSWPGMMSVRVHELDGTYDHPSLAMSGEPLQLLEVQLHSRLASKRLQKPKKLIKADGSDDNNDAISALDTRTCMDLPLLWIRVDPEMEYLAEVHFHQPVPMWINQLEKDKDVVAQSEAITALRTLPHLSFSIISALSNFLHDSKVFWRVRIEAALALAHASSEDSDLTGLLHLIKFYKSRRYDTDIGLPKSNNFHDIPEYFVLEVIL</sequence>
<dbReference type="SUPFAM" id="SSF55486">
    <property type="entry name" value="Metalloproteases ('zincins'), catalytic domain"/>
    <property type="match status" value="1"/>
</dbReference>
<name>A0A0K9PJC3_ZOSMR</name>
<evidence type="ECO:0000256" key="3">
    <source>
        <dbReference type="ARBA" id="ARBA00017363"/>
    </source>
</evidence>
<gene>
    <name evidence="10" type="ORF">ZOSMA_220G00180</name>
</gene>
<feature type="domain" description="Transcription initiation factor TFIID subunit 2 Ig-like" evidence="8">
    <location>
        <begin position="478"/>
        <end position="621"/>
    </location>
</feature>
<dbReference type="SUPFAM" id="SSF63737">
    <property type="entry name" value="Leukotriene A4 hydrolase N-terminal domain"/>
    <property type="match status" value="1"/>
</dbReference>
<dbReference type="OrthoDB" id="308861at2759"/>
<feature type="domain" description="Peptidase M1 membrane alanine aminopeptidase" evidence="7">
    <location>
        <begin position="256"/>
        <end position="442"/>
    </location>
</feature>
<dbReference type="GO" id="GO:0008237">
    <property type="term" value="F:metallopeptidase activity"/>
    <property type="evidence" value="ECO:0007669"/>
    <property type="project" value="InterPro"/>
</dbReference>
<dbReference type="Pfam" id="PF01433">
    <property type="entry name" value="Peptidase_M1"/>
    <property type="match status" value="1"/>
</dbReference>
<dbReference type="GO" id="GO:0006366">
    <property type="term" value="P:transcription by RNA polymerase II"/>
    <property type="evidence" value="ECO:0007669"/>
    <property type="project" value="UniProtKB-ARBA"/>
</dbReference>
<dbReference type="Pfam" id="PF25316">
    <property type="entry name" value="TAF2_3rd"/>
    <property type="match status" value="1"/>
</dbReference>
<keyword evidence="5" id="KW-0804">Transcription</keyword>
<dbReference type="InterPro" id="IPR042097">
    <property type="entry name" value="Aminopeptidase_N-like_N_sf"/>
</dbReference>
<dbReference type="Gene3D" id="2.60.40.1730">
    <property type="entry name" value="tricorn interacting facor f3 domain"/>
    <property type="match status" value="1"/>
</dbReference>
<dbReference type="InterPro" id="IPR027268">
    <property type="entry name" value="Peptidase_M4/M1_CTD_sf"/>
</dbReference>
<dbReference type="Pfam" id="PF25577">
    <property type="entry name" value="TPR_TAF2_C"/>
    <property type="match status" value="1"/>
</dbReference>
<dbReference type="PANTHER" id="PTHR15137:SF9">
    <property type="entry name" value="TRANSCRIPTION INITIATION FACTOR TFIID SUBUNIT 2"/>
    <property type="match status" value="1"/>
</dbReference>
<dbReference type="GO" id="GO:0005669">
    <property type="term" value="C:transcription factor TFIID complex"/>
    <property type="evidence" value="ECO:0007669"/>
    <property type="project" value="InterPro"/>
</dbReference>
<evidence type="ECO:0000259" key="7">
    <source>
        <dbReference type="Pfam" id="PF01433"/>
    </source>
</evidence>
<feature type="domain" description="Transcription initiation factor TFIID subunit 2 TPR repeats" evidence="9">
    <location>
        <begin position="624"/>
        <end position="729"/>
    </location>
</feature>
<evidence type="ECO:0000256" key="6">
    <source>
        <dbReference type="ARBA" id="ARBA00023242"/>
    </source>
</evidence>
<dbReference type="InterPro" id="IPR057345">
    <property type="entry name" value="Ig-like_TAF2"/>
</dbReference>
<accession>A0A0K9PJC3</accession>
<dbReference type="STRING" id="29655.A0A0K9PJC3"/>
<proteinExistence type="inferred from homology"/>
<keyword evidence="11" id="KW-1185">Reference proteome</keyword>
<evidence type="ECO:0000313" key="11">
    <source>
        <dbReference type="Proteomes" id="UP000036987"/>
    </source>
</evidence>
<evidence type="ECO:0000313" key="10">
    <source>
        <dbReference type="EMBL" id="KMZ69143.1"/>
    </source>
</evidence>
<evidence type="ECO:0000256" key="1">
    <source>
        <dbReference type="ARBA" id="ARBA00004123"/>
    </source>
</evidence>
<comment type="similarity">
    <text evidence="2">Belongs to the TAF2 family.</text>
</comment>
<dbReference type="EMBL" id="LFYR01000788">
    <property type="protein sequence ID" value="KMZ69143.1"/>
    <property type="molecule type" value="Genomic_DNA"/>
</dbReference>
<evidence type="ECO:0000256" key="4">
    <source>
        <dbReference type="ARBA" id="ARBA00023015"/>
    </source>
</evidence>
<dbReference type="Gene3D" id="1.10.390.10">
    <property type="entry name" value="Neutral Protease Domain 2"/>
    <property type="match status" value="1"/>
</dbReference>
<protein>
    <recommendedName>
        <fullName evidence="3">Transcription initiation factor TFIID subunit 2</fullName>
    </recommendedName>
</protein>
<comment type="subcellular location">
    <subcellularLocation>
        <location evidence="1">Nucleus</location>
    </subcellularLocation>
</comment>
<evidence type="ECO:0000259" key="9">
    <source>
        <dbReference type="Pfam" id="PF25577"/>
    </source>
</evidence>
<dbReference type="InterPro" id="IPR014782">
    <property type="entry name" value="Peptidase_M1_dom"/>
</dbReference>
<dbReference type="InterPro" id="IPR037813">
    <property type="entry name" value="TAF2"/>
</dbReference>
<comment type="caution">
    <text evidence="10">The sequence shown here is derived from an EMBL/GenBank/DDBJ whole genome shotgun (WGS) entry which is preliminary data.</text>
</comment>
<dbReference type="OMA" id="RRIHINC"/>
<dbReference type="PANTHER" id="PTHR15137">
    <property type="entry name" value="TRANSCRIPTION INITIATION FACTOR TFIID"/>
    <property type="match status" value="1"/>
</dbReference>
<dbReference type="InterPro" id="IPR057991">
    <property type="entry name" value="TPR_TAF2_C"/>
</dbReference>
<evidence type="ECO:0000256" key="5">
    <source>
        <dbReference type="ARBA" id="ARBA00023163"/>
    </source>
</evidence>
<organism evidence="10 11">
    <name type="scientific">Zostera marina</name>
    <name type="common">Eelgrass</name>
    <dbReference type="NCBI Taxonomy" id="29655"/>
    <lineage>
        <taxon>Eukaryota</taxon>
        <taxon>Viridiplantae</taxon>
        <taxon>Streptophyta</taxon>
        <taxon>Embryophyta</taxon>
        <taxon>Tracheophyta</taxon>
        <taxon>Spermatophyta</taxon>
        <taxon>Magnoliopsida</taxon>
        <taxon>Liliopsida</taxon>
        <taxon>Zosteraceae</taxon>
        <taxon>Zostera</taxon>
    </lineage>
</organism>
<evidence type="ECO:0000259" key="8">
    <source>
        <dbReference type="Pfam" id="PF25316"/>
    </source>
</evidence>
<keyword evidence="4" id="KW-0805">Transcription regulation</keyword>
<dbReference type="AlphaFoldDB" id="A0A0K9PJC3"/>
<dbReference type="Proteomes" id="UP000036987">
    <property type="component" value="Unassembled WGS sequence"/>
</dbReference>
<dbReference type="GO" id="GO:0008270">
    <property type="term" value="F:zinc ion binding"/>
    <property type="evidence" value="ECO:0007669"/>
    <property type="project" value="InterPro"/>
</dbReference>
<evidence type="ECO:0000256" key="2">
    <source>
        <dbReference type="ARBA" id="ARBA00010937"/>
    </source>
</evidence>